<dbReference type="eggNOG" id="COG3885">
    <property type="taxonomic scope" value="Bacteria"/>
</dbReference>
<dbReference type="Gene3D" id="3.40.830.10">
    <property type="entry name" value="LigB-like"/>
    <property type="match status" value="1"/>
</dbReference>
<reference evidence="1 2" key="1">
    <citation type="submission" date="2011-11" db="EMBL/GenBank/DDBJ databases">
        <title>Whole genome shotgun sequence of Gordonia amarae NBRC 15530.</title>
        <authorList>
            <person name="Takarada H."/>
            <person name="Hosoyama A."/>
            <person name="Tsuchikane K."/>
            <person name="Katsumata H."/>
            <person name="Yamazaki S."/>
            <person name="Fujita N."/>
        </authorList>
    </citation>
    <scope>NUCLEOTIDE SEQUENCE [LARGE SCALE GENOMIC DNA]</scope>
    <source>
        <strain evidence="1 2">NBRC 15530</strain>
    </source>
</reference>
<dbReference type="EMBL" id="BAED01000071">
    <property type="protein sequence ID" value="GAB07687.1"/>
    <property type="molecule type" value="Genomic_DNA"/>
</dbReference>
<evidence type="ECO:0008006" key="3">
    <source>
        <dbReference type="Google" id="ProtNLM"/>
    </source>
</evidence>
<organism evidence="1 2">
    <name type="scientific">Gordonia amarae NBRC 15530</name>
    <dbReference type="NCBI Taxonomy" id="1075090"/>
    <lineage>
        <taxon>Bacteria</taxon>
        <taxon>Bacillati</taxon>
        <taxon>Actinomycetota</taxon>
        <taxon>Actinomycetes</taxon>
        <taxon>Mycobacteriales</taxon>
        <taxon>Gordoniaceae</taxon>
        <taxon>Gordonia</taxon>
    </lineage>
</organism>
<comment type="caution">
    <text evidence="1">The sequence shown here is derived from an EMBL/GenBank/DDBJ whole genome shotgun (WGS) entry which is preliminary data.</text>
</comment>
<evidence type="ECO:0000313" key="2">
    <source>
        <dbReference type="Proteomes" id="UP000006023"/>
    </source>
</evidence>
<evidence type="ECO:0000313" key="1">
    <source>
        <dbReference type="EMBL" id="GAB07687.1"/>
    </source>
</evidence>
<keyword evidence="2" id="KW-1185">Reference proteome</keyword>
<sequence length="272" mass="26960">MALPGQLALPIVLARVVFVPSAPLLVPRLAGPRATEAVPVRDAVRAAGAALSALAPEWVAVGAADVGAAGRGPDGTFAPYGVDVHVSLRAPGASDTGHRLLPPSVADAAADAGRLPLSMLIAAWVRETAGAERVEPLIVDPGAAPDTCLRTGRALAEALATTDRPVGVLVVGDGSTQLSPSAPGGGLVEESVEFNNRLVAAVGSGDRDLLAGLSPQDCDRAGVGGRVAWQVAAGLCDGLPVAAVTDYAGAPFGVGYVVASWTPASDAQAPGA</sequence>
<name>G7GVR2_9ACTN</name>
<dbReference type="Proteomes" id="UP000006023">
    <property type="component" value="Unassembled WGS sequence"/>
</dbReference>
<dbReference type="SUPFAM" id="SSF53213">
    <property type="entry name" value="LigB-like"/>
    <property type="match status" value="1"/>
</dbReference>
<accession>G7GVR2</accession>
<dbReference type="AlphaFoldDB" id="G7GVR2"/>
<gene>
    <name evidence="1" type="ORF">GOAMR_71_00400</name>
</gene>
<protein>
    <recommendedName>
        <fullName evidence="3">Extradiol ring-cleavage dioxygenase class III enzyme subunit B domain-containing protein</fullName>
    </recommendedName>
</protein>
<dbReference type="STRING" id="1075090.GOAMR_71_00400"/>
<proteinExistence type="predicted"/>